<evidence type="ECO:0000313" key="6">
    <source>
        <dbReference type="Proteomes" id="UP000236754"/>
    </source>
</evidence>
<dbReference type="InterPro" id="IPR050191">
    <property type="entry name" value="ATP-dep_DNA_ligase"/>
</dbReference>
<dbReference type="InterPro" id="IPR044117">
    <property type="entry name" value="OBF_LigC-like"/>
</dbReference>
<evidence type="ECO:0000313" key="5">
    <source>
        <dbReference type="EMBL" id="SEG85905.1"/>
    </source>
</evidence>
<evidence type="ECO:0000256" key="2">
    <source>
        <dbReference type="ARBA" id="ARBA00022598"/>
    </source>
</evidence>
<keyword evidence="6" id="KW-1185">Reference proteome</keyword>
<dbReference type="Pfam" id="PF01068">
    <property type="entry name" value="DNA_ligase_A_M"/>
    <property type="match status" value="1"/>
</dbReference>
<dbReference type="RefSeq" id="WP_103889112.1">
    <property type="nucleotide sequence ID" value="NZ_FNVU01000016.1"/>
</dbReference>
<proteinExistence type="inferred from homology"/>
<dbReference type="GO" id="GO:0006281">
    <property type="term" value="P:DNA repair"/>
    <property type="evidence" value="ECO:0007669"/>
    <property type="project" value="InterPro"/>
</dbReference>
<dbReference type="GO" id="GO:0003910">
    <property type="term" value="F:DNA ligase (ATP) activity"/>
    <property type="evidence" value="ECO:0007669"/>
    <property type="project" value="UniProtKB-EC"/>
</dbReference>
<accession>A0A1H6DMT5</accession>
<feature type="domain" description="ATP-dependent DNA ligase family profile" evidence="4">
    <location>
        <begin position="8"/>
        <end position="197"/>
    </location>
</feature>
<dbReference type="InterPro" id="IPR044119">
    <property type="entry name" value="Adenylation_LigC-like"/>
</dbReference>
<dbReference type="OrthoDB" id="9770771at2"/>
<evidence type="ECO:0000259" key="4">
    <source>
        <dbReference type="Pfam" id="PF01068"/>
    </source>
</evidence>
<dbReference type="GO" id="GO:0006310">
    <property type="term" value="P:DNA recombination"/>
    <property type="evidence" value="ECO:0007669"/>
    <property type="project" value="InterPro"/>
</dbReference>
<sequence>MVWTLPEPMLAVAVDSPVLPAAHAGEPKWDGYRALLARYADGRVVIRSRRGADMTTAFPEIAAAAMTLPEAVGLDGEVVVWADDRLAFERLQGRLNRSSAGAAKLAAQWPAHFVAFDLLRFGAEGDLTGRHYVERRDALESLFAEQGLGAPWVLCPSTTDPAVAEGWLSWSSVGMEGLVFKRLNQKYAPGRRGWRKYRARASTEAVVGAVSGSIASPATVLLGRLDASGALRYVGRTSVLSRETGRALAAQLTAPSGGHPWTGWTFSAGWGTKEVLRVELVEPVLVGEVAADVSLDTAGRWRHPVRWLRVRADAAPGDVPVFGSGNEPAAG</sequence>
<dbReference type="PANTHER" id="PTHR45674:SF4">
    <property type="entry name" value="DNA LIGASE 1"/>
    <property type="match status" value="1"/>
</dbReference>
<dbReference type="Proteomes" id="UP000236754">
    <property type="component" value="Unassembled WGS sequence"/>
</dbReference>
<gene>
    <name evidence="5" type="ORF">SAMN05216223_116163</name>
</gene>
<comment type="catalytic activity">
    <reaction evidence="3">
        <text>ATP + (deoxyribonucleotide)n-3'-hydroxyl + 5'-phospho-(deoxyribonucleotide)m = (deoxyribonucleotide)n+m + AMP + diphosphate.</text>
        <dbReference type="EC" id="6.5.1.1"/>
    </reaction>
</comment>
<dbReference type="InterPro" id="IPR012340">
    <property type="entry name" value="NA-bd_OB-fold"/>
</dbReference>
<organism evidence="5 6">
    <name type="scientific">Actinacidiphila yanglinensis</name>
    <dbReference type="NCBI Taxonomy" id="310779"/>
    <lineage>
        <taxon>Bacteria</taxon>
        <taxon>Bacillati</taxon>
        <taxon>Actinomycetota</taxon>
        <taxon>Actinomycetes</taxon>
        <taxon>Kitasatosporales</taxon>
        <taxon>Streptomycetaceae</taxon>
        <taxon>Actinacidiphila</taxon>
    </lineage>
</organism>
<dbReference type="GO" id="GO:0005524">
    <property type="term" value="F:ATP binding"/>
    <property type="evidence" value="ECO:0007669"/>
    <property type="project" value="InterPro"/>
</dbReference>
<reference evidence="5 6" key="1">
    <citation type="submission" date="2016-10" db="EMBL/GenBank/DDBJ databases">
        <authorList>
            <person name="de Groot N.N."/>
        </authorList>
    </citation>
    <scope>NUCLEOTIDE SEQUENCE [LARGE SCALE GENOMIC DNA]</scope>
    <source>
        <strain evidence="5 6">CGMCC 4.2023</strain>
    </source>
</reference>
<protein>
    <submittedName>
        <fullName evidence="5">ATP-dependent DNA ligase</fullName>
    </submittedName>
</protein>
<comment type="similarity">
    <text evidence="1">Belongs to the ATP-dependent DNA ligase family.</text>
</comment>
<dbReference type="CDD" id="cd07905">
    <property type="entry name" value="Adenylation_DNA_ligase_LigC"/>
    <property type="match status" value="1"/>
</dbReference>
<dbReference type="EMBL" id="FNVU01000016">
    <property type="protein sequence ID" value="SEG85905.1"/>
    <property type="molecule type" value="Genomic_DNA"/>
</dbReference>
<dbReference type="InterPro" id="IPR012310">
    <property type="entry name" value="DNA_ligase_ATP-dep_cent"/>
</dbReference>
<dbReference type="PANTHER" id="PTHR45674">
    <property type="entry name" value="DNA LIGASE 1/3 FAMILY MEMBER"/>
    <property type="match status" value="1"/>
</dbReference>
<dbReference type="Gene3D" id="3.30.470.30">
    <property type="entry name" value="DNA ligase/mRNA capping enzyme"/>
    <property type="match status" value="1"/>
</dbReference>
<dbReference type="SUPFAM" id="SSF56091">
    <property type="entry name" value="DNA ligase/mRNA capping enzyme, catalytic domain"/>
    <property type="match status" value="1"/>
</dbReference>
<name>A0A1H6DMT5_9ACTN</name>
<evidence type="ECO:0000256" key="3">
    <source>
        <dbReference type="ARBA" id="ARBA00034003"/>
    </source>
</evidence>
<keyword evidence="2 5" id="KW-0436">Ligase</keyword>
<dbReference type="CDD" id="cd07970">
    <property type="entry name" value="OBF_DNA_ligase_LigC"/>
    <property type="match status" value="1"/>
</dbReference>
<evidence type="ECO:0000256" key="1">
    <source>
        <dbReference type="ARBA" id="ARBA00007572"/>
    </source>
</evidence>
<dbReference type="Gene3D" id="2.40.50.140">
    <property type="entry name" value="Nucleic acid-binding proteins"/>
    <property type="match status" value="1"/>
</dbReference>
<dbReference type="AlphaFoldDB" id="A0A1H6DMT5"/>